<name>M4F1E7_BRACM</name>
<keyword evidence="2" id="KW-1185">Reference proteome</keyword>
<evidence type="ECO:0000313" key="2">
    <source>
        <dbReference type="Proteomes" id="UP000011750"/>
    </source>
</evidence>
<protein>
    <submittedName>
        <fullName evidence="1">Uncharacterized protein</fullName>
    </submittedName>
</protein>
<accession>M4F1E7</accession>
<sequence>MPTSCSCGGRIIDEVRVKEEYDTRPGKRFFSCINYENYLQYLLAGSQGQIKGRDHMQRKEHVYTYPVVREAAVGENPCAFVSLKYHDEAV</sequence>
<dbReference type="Proteomes" id="UP000011750">
    <property type="component" value="Chromosome A08"/>
</dbReference>
<dbReference type="Gramene" id="Bra034893.1">
    <property type="protein sequence ID" value="Bra034893.1-P"/>
    <property type="gene ID" value="Bra034893"/>
</dbReference>
<dbReference type="InParanoid" id="M4F1E7"/>
<dbReference type="AlphaFoldDB" id="M4F1E7"/>
<reference evidence="1 2" key="2">
    <citation type="journal article" date="2018" name="Hortic Res">
        <title>Improved Brassica rapa reference genome by single-molecule sequencing and chromosome conformation capture technologies.</title>
        <authorList>
            <person name="Zhang L."/>
            <person name="Cai X."/>
            <person name="Wu J."/>
            <person name="Liu M."/>
            <person name="Grob S."/>
            <person name="Cheng F."/>
            <person name="Liang J."/>
            <person name="Cai C."/>
            <person name="Liu Z."/>
            <person name="Liu B."/>
            <person name="Wang F."/>
            <person name="Li S."/>
            <person name="Liu F."/>
            <person name="Li X."/>
            <person name="Cheng L."/>
            <person name="Yang W."/>
            <person name="Li M.H."/>
            <person name="Grossniklaus U."/>
            <person name="Zheng H."/>
            <person name="Wang X."/>
        </authorList>
    </citation>
    <scope>NUCLEOTIDE SEQUENCE [LARGE SCALE GENOMIC DNA]</scope>
    <source>
        <strain evidence="1 2">cv. Chiifu-401-42</strain>
    </source>
</reference>
<evidence type="ECO:0000313" key="1">
    <source>
        <dbReference type="EnsemblPlants" id="Bra034893.1-P"/>
    </source>
</evidence>
<reference evidence="1 2" key="1">
    <citation type="journal article" date="2011" name="Nat. Genet.">
        <title>The genome of the mesopolyploid crop species Brassica rapa.</title>
        <authorList>
            <consortium name="Brassica rapa Genome Sequencing Project Consortium"/>
            <person name="Wang X."/>
            <person name="Wang H."/>
            <person name="Wang J."/>
            <person name="Sun R."/>
            <person name="Wu J."/>
            <person name="Liu S."/>
            <person name="Bai Y."/>
            <person name="Mun J.H."/>
            <person name="Bancroft I."/>
            <person name="Cheng F."/>
            <person name="Huang S."/>
            <person name="Li X."/>
            <person name="Hua W."/>
            <person name="Wang J."/>
            <person name="Wang X."/>
            <person name="Freeling M."/>
            <person name="Pires J.C."/>
            <person name="Paterson A.H."/>
            <person name="Chalhoub B."/>
            <person name="Wang B."/>
            <person name="Hayward A."/>
            <person name="Sharpe A.G."/>
            <person name="Park B.S."/>
            <person name="Weisshaar B."/>
            <person name="Liu B."/>
            <person name="Li B."/>
            <person name="Liu B."/>
            <person name="Tong C."/>
            <person name="Song C."/>
            <person name="Duran C."/>
            <person name="Peng C."/>
            <person name="Geng C."/>
            <person name="Koh C."/>
            <person name="Lin C."/>
            <person name="Edwards D."/>
            <person name="Mu D."/>
            <person name="Shen D."/>
            <person name="Soumpourou E."/>
            <person name="Li F."/>
            <person name="Fraser F."/>
            <person name="Conant G."/>
            <person name="Lassalle G."/>
            <person name="King G.J."/>
            <person name="Bonnema G."/>
            <person name="Tang H."/>
            <person name="Wang H."/>
            <person name="Belcram H."/>
            <person name="Zhou H."/>
            <person name="Hirakawa H."/>
            <person name="Abe H."/>
            <person name="Guo H."/>
            <person name="Wang H."/>
            <person name="Jin H."/>
            <person name="Parkin I.A."/>
            <person name="Batley J."/>
            <person name="Kim J.S."/>
            <person name="Just J."/>
            <person name="Li J."/>
            <person name="Xu J."/>
            <person name="Deng J."/>
            <person name="Kim J.A."/>
            <person name="Li J."/>
            <person name="Yu J."/>
            <person name="Meng J."/>
            <person name="Wang J."/>
            <person name="Min J."/>
            <person name="Poulain J."/>
            <person name="Wang J."/>
            <person name="Hatakeyama K."/>
            <person name="Wu K."/>
            <person name="Wang L."/>
            <person name="Fang L."/>
            <person name="Trick M."/>
            <person name="Links M.G."/>
            <person name="Zhao M."/>
            <person name="Jin M."/>
            <person name="Ramchiary N."/>
            <person name="Drou N."/>
            <person name="Berkman P.J."/>
            <person name="Cai Q."/>
            <person name="Huang Q."/>
            <person name="Li R."/>
            <person name="Tabata S."/>
            <person name="Cheng S."/>
            <person name="Zhang S."/>
            <person name="Zhang S."/>
            <person name="Huang S."/>
            <person name="Sato S."/>
            <person name="Sun S."/>
            <person name="Kwon S.J."/>
            <person name="Choi S.R."/>
            <person name="Lee T.H."/>
            <person name="Fan W."/>
            <person name="Zhao X."/>
            <person name="Tan X."/>
            <person name="Xu X."/>
            <person name="Wang Y."/>
            <person name="Qiu Y."/>
            <person name="Yin Y."/>
            <person name="Li Y."/>
            <person name="Du Y."/>
            <person name="Liao Y."/>
            <person name="Lim Y."/>
            <person name="Narusaka Y."/>
            <person name="Wang Y."/>
            <person name="Wang Z."/>
            <person name="Li Z."/>
            <person name="Wang Z."/>
            <person name="Xiong Z."/>
            <person name="Zhang Z."/>
        </authorList>
    </citation>
    <scope>NUCLEOTIDE SEQUENCE [LARGE SCALE GENOMIC DNA]</scope>
    <source>
        <strain evidence="1 2">cv. Chiifu-401-42</strain>
    </source>
</reference>
<dbReference type="HOGENOM" id="CLU_2443970_0_0_1"/>
<proteinExistence type="predicted"/>
<reference evidence="1" key="3">
    <citation type="submission" date="2023-03" db="UniProtKB">
        <authorList>
            <consortium name="EnsemblPlants"/>
        </authorList>
    </citation>
    <scope>IDENTIFICATION</scope>
    <source>
        <strain evidence="1">cv. Chiifu-401-42</strain>
    </source>
</reference>
<organism evidence="1 2">
    <name type="scientific">Brassica campestris</name>
    <name type="common">Field mustard</name>
    <dbReference type="NCBI Taxonomy" id="3711"/>
    <lineage>
        <taxon>Eukaryota</taxon>
        <taxon>Viridiplantae</taxon>
        <taxon>Streptophyta</taxon>
        <taxon>Embryophyta</taxon>
        <taxon>Tracheophyta</taxon>
        <taxon>Spermatophyta</taxon>
        <taxon>Magnoliopsida</taxon>
        <taxon>eudicotyledons</taxon>
        <taxon>Gunneridae</taxon>
        <taxon>Pentapetalae</taxon>
        <taxon>rosids</taxon>
        <taxon>malvids</taxon>
        <taxon>Brassicales</taxon>
        <taxon>Brassicaceae</taxon>
        <taxon>Brassiceae</taxon>
        <taxon>Brassica</taxon>
    </lineage>
</organism>
<dbReference type="EnsemblPlants" id="Bra034893.1">
    <property type="protein sequence ID" value="Bra034893.1-P"/>
    <property type="gene ID" value="Bra034893"/>
</dbReference>